<keyword evidence="4" id="KW-0969">Cilium</keyword>
<sequence length="966" mass="106155">MAGSWVRVEPPFVEFNDVTVGQVYKTKVTATNVGKTLRKITIEKPATKVFRFTSSTSAEVVPPGLCVGGLLEFTPKEEEEVGDVLLIHVDDSETIEIPLMGFPRVCSLLMDSVLDFGCIAASSQVISKHHGITNQGSAPGKSCIPLLALVRVKLQNRTAVVLSIRAEVVTQRLEVFDLQGAPLSCLWFGPVYFGTSCVENVVLQNNAPQACDWVCLLQETTAGTEAGTCLQKTTDAALLEGMKKCSPANQDVSQVLMCFPNQGQLGPYGKTTVTVRFSPICKRYIVCVCNSSVELAVTGSGLPVSLVPNSSRFDFLTCVTGQRVDLLCVLHNLCPKLPVNFRFRKLVHFSTKPSSGTISPGQCQDVVLSFTARQQGSFQVCQKLDVLGYVAPKGGGADRDVTGLQLCSFHTITLHLSAVCCSETTHPVPKLNPGITPAVTNPTGSRPHVLSSKLSHCHRMARVAVLCANKTRLHVHRREKRQIAEGEEFLAFPNDRATSIRPASANRQYRTIFTGVHRYRYIDTDYALTEEEEKQRQHHRQVYADFIKQLRETRLQKAKDKQQEKVDDNVDIGIVPSQGLIPPALHISDLESNKITVTKPNDSYACSATKRSCQVTSITRKVNNQVSEVINTVPSTSQEVADCNRTLTAQELYQVNIGPLFVDFGEVCVQSVCVQKLELTNHLSVFVWVQLEVDCPELQGSSPLSHVLPPHSHNTLPLMFQSNKLGSFHRPISYTVNQQHPGQIVVQAYVVPLALELSTTLLVLRPTPALLAQSGYRSSVTLRNQRNHAAEFTWRPVVTENGILFSIRPATGTVEPFSELDCEVVWHPSFSAPSEGDFDLCVHEGNSLRLHCVAKIALRNMKSIELRVGGSVEPPDVDINVSRFQFYSVHAGSQQAIPFILTNRSSAAAQVTFDLSEYPDFSLNLPQPSSKKEPGVSVVELQGHQAVDCSLIFSPTQVTLRPNICQ</sequence>
<protein>
    <submittedName>
        <fullName evidence="4">Cilia-and flagella-associated protein 47</fullName>
    </submittedName>
</protein>
<keyword evidence="4" id="KW-0282">Flagellum</keyword>
<dbReference type="Proteomes" id="UP000298787">
    <property type="component" value="Chromosome 1"/>
</dbReference>
<gene>
    <name evidence="4" type="ORF">D9C73_000242</name>
</gene>
<dbReference type="InterPro" id="IPR031549">
    <property type="entry name" value="ASH"/>
</dbReference>
<dbReference type="Gene3D" id="2.60.40.10">
    <property type="entry name" value="Immunoglobulins"/>
    <property type="match status" value="5"/>
</dbReference>
<evidence type="ECO:0000256" key="1">
    <source>
        <dbReference type="ARBA" id="ARBA00004496"/>
    </source>
</evidence>
<proteinExistence type="predicted"/>
<accession>A0A4U5TWZ4</accession>
<evidence type="ECO:0000256" key="2">
    <source>
        <dbReference type="ARBA" id="ARBA00022490"/>
    </source>
</evidence>
<evidence type="ECO:0000313" key="5">
    <source>
        <dbReference type="Proteomes" id="UP000298787"/>
    </source>
</evidence>
<dbReference type="GO" id="GO:0005737">
    <property type="term" value="C:cytoplasm"/>
    <property type="evidence" value="ECO:0007669"/>
    <property type="project" value="UniProtKB-SubCell"/>
</dbReference>
<evidence type="ECO:0000313" key="4">
    <source>
        <dbReference type="EMBL" id="TKS66186.1"/>
    </source>
</evidence>
<keyword evidence="2" id="KW-0963">Cytoplasm</keyword>
<dbReference type="GO" id="GO:0005929">
    <property type="term" value="C:cilium"/>
    <property type="evidence" value="ECO:0007669"/>
    <property type="project" value="TreeGrafter"/>
</dbReference>
<feature type="domain" description="Abnormal spindle-like microcephaly-associated protein ASH" evidence="3">
    <location>
        <begin position="10"/>
        <end position="92"/>
    </location>
</feature>
<dbReference type="EMBL" id="CM014078">
    <property type="protein sequence ID" value="TKS66186.1"/>
    <property type="molecule type" value="Genomic_DNA"/>
</dbReference>
<dbReference type="AlphaFoldDB" id="A0A4U5TWZ4"/>
<reference evidence="4 5" key="1">
    <citation type="submission" date="2019-01" db="EMBL/GenBank/DDBJ databases">
        <title>Genome Assembly of Collichthys lucidus.</title>
        <authorList>
            <person name="Cai M."/>
            <person name="Xiao S."/>
        </authorList>
    </citation>
    <scope>NUCLEOTIDE SEQUENCE [LARGE SCALE GENOMIC DNA]</scope>
    <source>
        <strain evidence="4">JT15FE1705JMU</strain>
        <tissue evidence="4">Muscle</tissue>
    </source>
</reference>
<dbReference type="STRING" id="240159.A0A4U5TWZ4"/>
<organism evidence="4 5">
    <name type="scientific">Collichthys lucidus</name>
    <name type="common">Big head croaker</name>
    <name type="synonym">Sciaena lucida</name>
    <dbReference type="NCBI Taxonomy" id="240159"/>
    <lineage>
        <taxon>Eukaryota</taxon>
        <taxon>Metazoa</taxon>
        <taxon>Chordata</taxon>
        <taxon>Craniata</taxon>
        <taxon>Vertebrata</taxon>
        <taxon>Euteleostomi</taxon>
        <taxon>Actinopterygii</taxon>
        <taxon>Neopterygii</taxon>
        <taxon>Teleostei</taxon>
        <taxon>Neoteleostei</taxon>
        <taxon>Acanthomorphata</taxon>
        <taxon>Eupercaria</taxon>
        <taxon>Sciaenidae</taxon>
        <taxon>Collichthys</taxon>
    </lineage>
</organism>
<dbReference type="InterPro" id="IPR013783">
    <property type="entry name" value="Ig-like_fold"/>
</dbReference>
<keyword evidence="4" id="KW-0966">Cell projection</keyword>
<name>A0A4U5TWZ4_COLLU</name>
<dbReference type="GO" id="GO:0007288">
    <property type="term" value="P:sperm axoneme assembly"/>
    <property type="evidence" value="ECO:0007669"/>
    <property type="project" value="TreeGrafter"/>
</dbReference>
<dbReference type="PANTHER" id="PTHR45912">
    <property type="entry name" value="CILIA- AND FLAGELLA-ASSOCIATED PROTEIN 47"/>
    <property type="match status" value="1"/>
</dbReference>
<evidence type="ECO:0000259" key="3">
    <source>
        <dbReference type="Pfam" id="PF15780"/>
    </source>
</evidence>
<dbReference type="Pfam" id="PF15780">
    <property type="entry name" value="ASH"/>
    <property type="match status" value="1"/>
</dbReference>
<keyword evidence="5" id="KW-1185">Reference proteome</keyword>
<comment type="subcellular location">
    <subcellularLocation>
        <location evidence="1">Cytoplasm</location>
    </subcellularLocation>
</comment>
<dbReference type="PANTHER" id="PTHR45912:SF3">
    <property type="entry name" value="CILIA- AND FLAGELLA-ASSOCIATED PROTEIN 47"/>
    <property type="match status" value="1"/>
</dbReference>